<evidence type="ECO:0000256" key="2">
    <source>
        <dbReference type="PROSITE-ProRule" id="PRU01161"/>
    </source>
</evidence>
<dbReference type="OrthoDB" id="9813090at2"/>
<reference evidence="4 5" key="1">
    <citation type="submission" date="2019-03" db="EMBL/GenBank/DDBJ databases">
        <title>Genomic Encyclopedia of Type Strains, Phase IV (KMG-IV): sequencing the most valuable type-strain genomes for metagenomic binning, comparative biology and taxonomic classification.</title>
        <authorList>
            <person name="Goeker M."/>
        </authorList>
    </citation>
    <scope>NUCLEOTIDE SEQUENCE [LARGE SCALE GENOMIC DNA]</scope>
    <source>
        <strain evidence="4 5">DSM 24984</strain>
    </source>
</reference>
<dbReference type="GO" id="GO:0016042">
    <property type="term" value="P:lipid catabolic process"/>
    <property type="evidence" value="ECO:0007669"/>
    <property type="project" value="UniProtKB-UniRule"/>
</dbReference>
<dbReference type="Gene3D" id="3.40.1090.10">
    <property type="entry name" value="Cytosolic phospholipase A2 catalytic domain"/>
    <property type="match status" value="1"/>
</dbReference>
<dbReference type="GO" id="GO:0016787">
    <property type="term" value="F:hydrolase activity"/>
    <property type="evidence" value="ECO:0007669"/>
    <property type="project" value="UniProtKB-UniRule"/>
</dbReference>
<dbReference type="InterPro" id="IPR002641">
    <property type="entry name" value="PNPLA_dom"/>
</dbReference>
<accession>A0A4R1KBM3</accession>
<dbReference type="Pfam" id="PF01734">
    <property type="entry name" value="Patatin"/>
    <property type="match status" value="1"/>
</dbReference>
<feature type="active site" description="Nucleophile" evidence="2">
    <location>
        <position position="48"/>
    </location>
</feature>
<protein>
    <submittedName>
        <fullName evidence="4">NTE family protein</fullName>
    </submittedName>
</protein>
<dbReference type="AlphaFoldDB" id="A0A4R1KBM3"/>
<dbReference type="SUPFAM" id="SSF52151">
    <property type="entry name" value="FabD/lysophospholipase-like"/>
    <property type="match status" value="1"/>
</dbReference>
<comment type="caution">
    <text evidence="2">Lacks conserved residue(s) required for the propagation of feature annotation.</text>
</comment>
<dbReference type="Proteomes" id="UP000294614">
    <property type="component" value="Unassembled WGS sequence"/>
</dbReference>
<dbReference type="EMBL" id="SMGG01000004">
    <property type="protein sequence ID" value="TCK60569.1"/>
    <property type="molecule type" value="Genomic_DNA"/>
</dbReference>
<keyword evidence="1 2" id="KW-0443">Lipid metabolism</keyword>
<name>A0A4R1KBM3_9BACT</name>
<evidence type="ECO:0000313" key="4">
    <source>
        <dbReference type="EMBL" id="TCK60569.1"/>
    </source>
</evidence>
<organism evidence="4 5">
    <name type="scientific">Seleniivibrio woodruffii</name>
    <dbReference type="NCBI Taxonomy" id="1078050"/>
    <lineage>
        <taxon>Bacteria</taxon>
        <taxon>Pseudomonadati</taxon>
        <taxon>Deferribacterota</taxon>
        <taxon>Deferribacteres</taxon>
        <taxon>Deferribacterales</taxon>
        <taxon>Geovibrionaceae</taxon>
        <taxon>Seleniivibrio</taxon>
    </lineage>
</organism>
<feature type="domain" description="PNPLA" evidence="3">
    <location>
        <begin position="13"/>
        <end position="234"/>
    </location>
</feature>
<gene>
    <name evidence="4" type="ORF">C8D98_1446</name>
</gene>
<proteinExistence type="predicted"/>
<dbReference type="RefSeq" id="WP_132873365.1">
    <property type="nucleotide sequence ID" value="NZ_JBLJBI010000120.1"/>
</dbReference>
<keyword evidence="2" id="KW-0378">Hydrolase</keyword>
<evidence type="ECO:0000256" key="1">
    <source>
        <dbReference type="ARBA" id="ARBA00023098"/>
    </source>
</evidence>
<dbReference type="PROSITE" id="PS51635">
    <property type="entry name" value="PNPLA"/>
    <property type="match status" value="1"/>
</dbReference>
<keyword evidence="5" id="KW-1185">Reference proteome</keyword>
<evidence type="ECO:0000259" key="3">
    <source>
        <dbReference type="PROSITE" id="PS51635"/>
    </source>
</evidence>
<feature type="short sequence motif" description="DGA/G" evidence="2">
    <location>
        <begin position="221"/>
        <end position="223"/>
    </location>
</feature>
<feature type="active site" description="Proton acceptor" evidence="2">
    <location>
        <position position="221"/>
    </location>
</feature>
<dbReference type="InterPro" id="IPR016035">
    <property type="entry name" value="Acyl_Trfase/lysoPLipase"/>
</dbReference>
<sequence>MGVSFADKKLGLSLSGGGVRAMAFHAGVLKFLAKNEVLKNVTNISSVSGGSLFTGLVFHNAGYKWPDGKAYLIHVLPKIRRMLTTTSIQTEGIRSLFTPENWKNFLHRGEIVADTIEELWGIHTTLKDLPTKPAWAINGTNGENGRRFRFKNATMGDYKTGYTDASDFKLAKAMAVSAAFPIGIGPIEITTGNYVWERETAWGSGVKETVPPVYESIHIYDGGLYDNLGSEAFYEVGEQKIKPHVKDLDFLIISDAGLPFRDTALIKPFSLDRAAKLVSILMDQDRSLRVRSFMNYLKNNENAGMYLSLSDQVLESAKSTIPPADIATARYYPTTLDQMTERDFDTLVECGYQVAAFNSK</sequence>
<evidence type="ECO:0000313" key="5">
    <source>
        <dbReference type="Proteomes" id="UP000294614"/>
    </source>
</evidence>
<comment type="caution">
    <text evidence="4">The sequence shown here is derived from an EMBL/GenBank/DDBJ whole genome shotgun (WGS) entry which is preliminary data.</text>
</comment>
<keyword evidence="2" id="KW-0442">Lipid degradation</keyword>